<organism evidence="2">
    <name type="scientific">Proteinivorax hydrogeniformans</name>
    <dbReference type="NCBI Taxonomy" id="1826727"/>
    <lineage>
        <taxon>Bacteria</taxon>
        <taxon>Bacillati</taxon>
        <taxon>Bacillota</taxon>
        <taxon>Clostridia</taxon>
        <taxon>Eubacteriales</taxon>
        <taxon>Proteinivoracaceae</taxon>
        <taxon>Proteinivorax</taxon>
    </lineage>
</organism>
<sequence length="196" mass="22533">MIKILRVLTVALALTMLMVTNSYSYEAHGDNDVVRLHVLANSNSPEDQLVKYKVRDEILAQFTPHFSEIESAIELEQFIEDNIEEINKIADSTLVSNGFSYESTISIGKFEFPSRLYLEKIYPAGEYEAVKIVLGEGKGDNWWCVMFPPLCFVGESSPSECNDFSHQKQNKEEEKQVEYRFKFFDVIKSLFSKIFS</sequence>
<dbReference type="AlphaFoldDB" id="A0AAU8HSS4"/>
<reference evidence="2" key="1">
    <citation type="journal article" date="2018" name="Antonie Van Leeuwenhoek">
        <title>Proteinivorax hydrogeniformans sp. nov., an anaerobic, haloalkaliphilic bacterium fermenting proteinaceous compounds with high hydrogen production.</title>
        <authorList>
            <person name="Boltyanskaya Y."/>
            <person name="Detkova E."/>
            <person name="Pimenov N."/>
            <person name="Kevbrin V."/>
        </authorList>
    </citation>
    <scope>NUCLEOTIDE SEQUENCE</scope>
    <source>
        <strain evidence="2">Z-710</strain>
    </source>
</reference>
<evidence type="ECO:0000256" key="1">
    <source>
        <dbReference type="SAM" id="SignalP"/>
    </source>
</evidence>
<gene>
    <name evidence="2" type="primary">spoIIR</name>
    <name evidence="2" type="ORF">PRVXH_002596</name>
</gene>
<feature type="chain" id="PRO_5043761976" evidence="1">
    <location>
        <begin position="25"/>
        <end position="196"/>
    </location>
</feature>
<keyword evidence="1" id="KW-0732">Signal</keyword>
<reference evidence="2" key="2">
    <citation type="submission" date="2024-06" db="EMBL/GenBank/DDBJ databases">
        <authorList>
            <person name="Petrova K.O."/>
            <person name="Toshchakov S.V."/>
            <person name="Boltjanskaja Y.V."/>
            <person name="Kevbrin V.V."/>
        </authorList>
    </citation>
    <scope>NUCLEOTIDE SEQUENCE</scope>
    <source>
        <strain evidence="2">Z-710</strain>
    </source>
</reference>
<evidence type="ECO:0000313" key="2">
    <source>
        <dbReference type="EMBL" id="XCI28631.1"/>
    </source>
</evidence>
<dbReference type="Pfam" id="PF09551">
    <property type="entry name" value="Spore_II_R"/>
    <property type="match status" value="1"/>
</dbReference>
<dbReference type="NCBIfam" id="TIGR02837">
    <property type="entry name" value="spore_II_R"/>
    <property type="match status" value="1"/>
</dbReference>
<dbReference type="RefSeq" id="WP_353893183.1">
    <property type="nucleotide sequence ID" value="NZ_CP159485.1"/>
</dbReference>
<accession>A0AAU8HSS4</accession>
<proteinExistence type="predicted"/>
<dbReference type="InterPro" id="IPR014202">
    <property type="entry name" value="Spore_II_R"/>
</dbReference>
<dbReference type="EMBL" id="CP159485">
    <property type="protein sequence ID" value="XCI28631.1"/>
    <property type="molecule type" value="Genomic_DNA"/>
</dbReference>
<name>A0AAU8HSS4_9FIRM</name>
<protein>
    <submittedName>
        <fullName evidence="2">Stage II sporulation protein R</fullName>
    </submittedName>
</protein>
<feature type="signal peptide" evidence="1">
    <location>
        <begin position="1"/>
        <end position="24"/>
    </location>
</feature>